<accession>A0A8H9FWI1</accession>
<proteinExistence type="predicted"/>
<reference evidence="2" key="1">
    <citation type="journal article" date="2014" name="Int. J. Syst. Evol. Microbiol.">
        <title>Complete genome sequence of Corynebacterium casei LMG S-19264T (=DSM 44701T), isolated from a smear-ripened cheese.</title>
        <authorList>
            <consortium name="US DOE Joint Genome Institute (JGI-PGF)"/>
            <person name="Walter F."/>
            <person name="Albersmeier A."/>
            <person name="Kalinowski J."/>
            <person name="Ruckert C."/>
        </authorList>
    </citation>
    <scope>NUCLEOTIDE SEQUENCE</scope>
    <source>
        <strain evidence="2">CGMCC 1.10749</strain>
    </source>
</reference>
<keyword evidence="1" id="KW-1133">Transmembrane helix</keyword>
<feature type="transmembrane region" description="Helical" evidence="1">
    <location>
        <begin position="42"/>
        <end position="59"/>
    </location>
</feature>
<keyword evidence="1" id="KW-0812">Transmembrane</keyword>
<protein>
    <submittedName>
        <fullName evidence="2">Uncharacterized protein</fullName>
    </submittedName>
</protein>
<evidence type="ECO:0000313" key="2">
    <source>
        <dbReference type="EMBL" id="GGB85705.1"/>
    </source>
</evidence>
<evidence type="ECO:0000256" key="1">
    <source>
        <dbReference type="SAM" id="Phobius"/>
    </source>
</evidence>
<dbReference type="EMBL" id="BMEA01000002">
    <property type="protein sequence ID" value="GGB85705.1"/>
    <property type="molecule type" value="Genomic_DNA"/>
</dbReference>
<dbReference type="RefSeq" id="WP_035951018.1">
    <property type="nucleotide sequence ID" value="NZ_BMEA01000002.1"/>
</dbReference>
<dbReference type="AlphaFoldDB" id="A0A8H9FWI1"/>
<dbReference type="Proteomes" id="UP000628079">
    <property type="component" value="Unassembled WGS sequence"/>
</dbReference>
<sequence length="83" mass="9004">MTRRPDIRPRRGTSLSTGMLCVLFGLVALALSHGRDGFDKGFFQGACIALMVLGAYLLGSATFRKGTADELGDDAWLPSRDER</sequence>
<gene>
    <name evidence="2" type="ORF">GCM10011314_26800</name>
</gene>
<name>A0A8H9FWI1_9MICO</name>
<reference evidence="2" key="2">
    <citation type="submission" date="2020-09" db="EMBL/GenBank/DDBJ databases">
        <authorList>
            <person name="Sun Q."/>
            <person name="Zhou Y."/>
        </authorList>
    </citation>
    <scope>NUCLEOTIDE SEQUENCE</scope>
    <source>
        <strain evidence="2">CGMCC 1.10749</strain>
    </source>
</reference>
<keyword evidence="1" id="KW-0472">Membrane</keyword>
<feature type="transmembrane region" description="Helical" evidence="1">
    <location>
        <begin position="12"/>
        <end position="30"/>
    </location>
</feature>
<organism evidence="2 3">
    <name type="scientific">Knoellia flava</name>
    <dbReference type="NCBI Taxonomy" id="913969"/>
    <lineage>
        <taxon>Bacteria</taxon>
        <taxon>Bacillati</taxon>
        <taxon>Actinomycetota</taxon>
        <taxon>Actinomycetes</taxon>
        <taxon>Micrococcales</taxon>
        <taxon>Intrasporangiaceae</taxon>
        <taxon>Knoellia</taxon>
    </lineage>
</organism>
<evidence type="ECO:0000313" key="3">
    <source>
        <dbReference type="Proteomes" id="UP000628079"/>
    </source>
</evidence>
<comment type="caution">
    <text evidence="2">The sequence shown here is derived from an EMBL/GenBank/DDBJ whole genome shotgun (WGS) entry which is preliminary data.</text>
</comment>